<evidence type="ECO:0000313" key="1">
    <source>
        <dbReference type="EMBL" id="ADD96473.1"/>
    </source>
</evidence>
<proteinExistence type="predicted"/>
<dbReference type="EMBL" id="GU943141">
    <property type="protein sequence ID" value="ADD96473.1"/>
    <property type="molecule type" value="Genomic_DNA"/>
</dbReference>
<sequence length="119" mass="13562">MVVAEILTGIALVQKSVEFIKSNISTVNDIKDIAKQIDGFFDGEEQMNKKQGKGMSIAEQFGSVESSASDFIDRKLLEEQRYELKLLIDNRFGHGTWEQILAERSEKIRQVKEAQKKQN</sequence>
<protein>
    <submittedName>
        <fullName evidence="1">Uncharacterized protein</fullName>
    </submittedName>
</protein>
<dbReference type="AlphaFoldDB" id="D6PL72"/>
<organism evidence="1">
    <name type="scientific">uncultured organism MedDCM-OCT-S09-C94</name>
    <dbReference type="NCBI Taxonomy" id="743654"/>
    <lineage>
        <taxon>unclassified sequences</taxon>
        <taxon>environmental samples</taxon>
    </lineage>
</organism>
<accession>D6PL72</accession>
<reference evidence="1" key="1">
    <citation type="journal article" date="2010" name="ISME J.">
        <title>Metagenome of the Mediterranean deep chlorophyll maximum studied by direct and fosmid library 454 pyrosequencing.</title>
        <authorList>
            <person name="Ghai R."/>
            <person name="Martin-Cuadrado A.B."/>
            <person name="Molto A.G."/>
            <person name="Heredia I.G."/>
            <person name="Cabrera R."/>
            <person name="Martin J."/>
            <person name="Verdu M."/>
            <person name="Deschamps P."/>
            <person name="Moreira D."/>
            <person name="Lopez-Garcia P."/>
            <person name="Mira A."/>
            <person name="Rodriguez-Valera F."/>
        </authorList>
    </citation>
    <scope>NUCLEOTIDE SEQUENCE</scope>
</reference>
<name>D6PL72_9ZZZZ</name>